<dbReference type="PANTHER" id="PTHR43249">
    <property type="entry name" value="UDP-N-ACETYL-2-AMINO-2-DEOXY-D-GLUCURONATE OXIDASE"/>
    <property type="match status" value="1"/>
</dbReference>
<evidence type="ECO:0000313" key="3">
    <source>
        <dbReference type="EMBL" id="RAZ81597.1"/>
    </source>
</evidence>
<gene>
    <name evidence="3" type="ORF">DP120_02560</name>
</gene>
<dbReference type="SUPFAM" id="SSF51735">
    <property type="entry name" value="NAD(P)-binding Rossmann-fold domains"/>
    <property type="match status" value="1"/>
</dbReference>
<feature type="domain" description="GFO/IDH/MocA-like oxidoreductase" evidence="2">
    <location>
        <begin position="129"/>
        <end position="252"/>
    </location>
</feature>
<organism evidence="3 4">
    <name type="scientific">Planococcus halotolerans</name>
    <dbReference type="NCBI Taxonomy" id="2233542"/>
    <lineage>
        <taxon>Bacteria</taxon>
        <taxon>Bacillati</taxon>
        <taxon>Bacillota</taxon>
        <taxon>Bacilli</taxon>
        <taxon>Bacillales</taxon>
        <taxon>Caryophanaceae</taxon>
        <taxon>Planococcus</taxon>
    </lineage>
</organism>
<dbReference type="PANTHER" id="PTHR43249:SF1">
    <property type="entry name" value="D-GLUCOSIDE 3-DEHYDROGENASE"/>
    <property type="match status" value="1"/>
</dbReference>
<dbReference type="InterPro" id="IPR036291">
    <property type="entry name" value="NAD(P)-bd_dom_sf"/>
</dbReference>
<evidence type="ECO:0000259" key="1">
    <source>
        <dbReference type="Pfam" id="PF01408"/>
    </source>
</evidence>
<dbReference type="InterPro" id="IPR000683">
    <property type="entry name" value="Gfo/Idh/MocA-like_OxRdtase_N"/>
</dbReference>
<dbReference type="Proteomes" id="UP000251002">
    <property type="component" value="Unassembled WGS sequence"/>
</dbReference>
<dbReference type="EMBL" id="QLZR01000001">
    <property type="protein sequence ID" value="RAZ81597.1"/>
    <property type="molecule type" value="Genomic_DNA"/>
</dbReference>
<dbReference type="GO" id="GO:0000166">
    <property type="term" value="F:nucleotide binding"/>
    <property type="evidence" value="ECO:0007669"/>
    <property type="project" value="InterPro"/>
</dbReference>
<dbReference type="Gene3D" id="3.30.360.10">
    <property type="entry name" value="Dihydrodipicolinate Reductase, domain 2"/>
    <property type="match status" value="1"/>
</dbReference>
<feature type="domain" description="Gfo/Idh/MocA-like oxidoreductase N-terminal" evidence="1">
    <location>
        <begin position="1"/>
        <end position="117"/>
    </location>
</feature>
<dbReference type="Gene3D" id="3.40.50.720">
    <property type="entry name" value="NAD(P)-binding Rossmann-like Domain"/>
    <property type="match status" value="1"/>
</dbReference>
<reference evidence="3 4" key="1">
    <citation type="submission" date="2018-06" db="EMBL/GenBank/DDBJ databases">
        <title>The draft genome sequences of strains SCU63 and S1.</title>
        <authorList>
            <person name="Gan L."/>
        </authorList>
    </citation>
    <scope>NUCLEOTIDE SEQUENCE [LARGE SCALE GENOMIC DNA]</scope>
    <source>
        <strain evidence="3 4">SCU63</strain>
    </source>
</reference>
<sequence>MKFAIVGCGTIATQHINAILKTPGAKLAAVYSRKIDKAEKWAHEYGVQAFDDYEALLQSDGIDAVVILTPSGTHAEFGMKAAEAGKHVVVEKPIDINLEKAKALVEVCEKSGVKLSCIFQHRFDEAIIRLKEAVDAGELGQLNFGSSRTTWYRPQDYYDSGEWRGTRELDGGGALMNQSIHYIDLLLYIMGPVEEVHGYRATRGHERIDVEDIAVANMKFASGALGIIEGNTAAFPGFNTELDIFGGAGSVRIRSDEIAGWHIKNQETVTIAGGTSAANAKGNTQTADYGPSFSRQYADIVQAFQNNTEPLVSGREAIRALEVILAIYESAESGKAIKLRNTAL</sequence>
<keyword evidence="4" id="KW-1185">Reference proteome</keyword>
<dbReference type="InterPro" id="IPR052515">
    <property type="entry name" value="Gfo/Idh/MocA_Oxidoreductase"/>
</dbReference>
<evidence type="ECO:0000313" key="4">
    <source>
        <dbReference type="Proteomes" id="UP000251002"/>
    </source>
</evidence>
<dbReference type="InterPro" id="IPR055170">
    <property type="entry name" value="GFO_IDH_MocA-like_dom"/>
</dbReference>
<protein>
    <submittedName>
        <fullName evidence="3">Gfo/Idh/MocA family oxidoreductase</fullName>
    </submittedName>
</protein>
<proteinExistence type="predicted"/>
<name>A0A365L8P2_9BACL</name>
<dbReference type="SUPFAM" id="SSF55347">
    <property type="entry name" value="Glyceraldehyde-3-phosphate dehydrogenase-like, C-terminal domain"/>
    <property type="match status" value="1"/>
</dbReference>
<dbReference type="AlphaFoldDB" id="A0A365L8P2"/>
<accession>A0A365L8P2</accession>
<dbReference type="Pfam" id="PF01408">
    <property type="entry name" value="GFO_IDH_MocA"/>
    <property type="match status" value="1"/>
</dbReference>
<comment type="caution">
    <text evidence="3">The sequence shown here is derived from an EMBL/GenBank/DDBJ whole genome shotgun (WGS) entry which is preliminary data.</text>
</comment>
<dbReference type="Pfam" id="PF22725">
    <property type="entry name" value="GFO_IDH_MocA_C3"/>
    <property type="match status" value="1"/>
</dbReference>
<evidence type="ECO:0000259" key="2">
    <source>
        <dbReference type="Pfam" id="PF22725"/>
    </source>
</evidence>